<accession>A0A345ME99</accession>
<reference evidence="2 3" key="1">
    <citation type="submission" date="2018-07" db="EMBL/GenBank/DDBJ databases">
        <authorList>
            <person name="Dixon J."/>
            <person name="Knudsen H.R."/>
            <person name="Rock W."/>
            <person name="Scott A.N."/>
            <person name="Walsdorf S.L."/>
            <person name="Layton S.R."/>
            <person name="Nayek S."/>
            <person name="Kim T."/>
            <person name="Hughes L.E."/>
            <person name="Garlena R.A."/>
            <person name="Russell D.A."/>
            <person name="Pope W.H."/>
            <person name="Jacobs-Sera D."/>
            <person name="Hatfull G.F."/>
        </authorList>
    </citation>
    <scope>NUCLEOTIDE SEQUENCE [LARGE SCALE GENOMIC DNA]</scope>
</reference>
<proteinExistence type="predicted"/>
<protein>
    <submittedName>
        <fullName evidence="2">Uncharacterized protein</fullName>
    </submittedName>
</protein>
<dbReference type="EMBL" id="MH590589">
    <property type="protein sequence ID" value="AXH68880.1"/>
    <property type="molecule type" value="Genomic_DNA"/>
</dbReference>
<sequence>MSIESWENEGGFIQMTHSYIDGMGFEEMHEGSQQDCLTKQCRRERRYYRSIPSIDPWPEGSGPYGTDPWMQEGI</sequence>
<dbReference type="Proteomes" id="UP000259914">
    <property type="component" value="Segment"/>
</dbReference>
<evidence type="ECO:0000313" key="3">
    <source>
        <dbReference type="Proteomes" id="UP000259914"/>
    </source>
</evidence>
<evidence type="ECO:0000313" key="2">
    <source>
        <dbReference type="EMBL" id="AXH68880.1"/>
    </source>
</evidence>
<evidence type="ECO:0000256" key="1">
    <source>
        <dbReference type="SAM" id="MobiDB-lite"/>
    </source>
</evidence>
<gene>
    <name evidence="2" type="primary">201</name>
    <name evidence="2" type="ORF">SEA_SPARKLEGODDESS_201</name>
</gene>
<name>A0A345ME99_9CAUD</name>
<feature type="region of interest" description="Disordered" evidence="1">
    <location>
        <begin position="52"/>
        <end position="74"/>
    </location>
</feature>
<organism evidence="2 3">
    <name type="scientific">Streptomyces phage SparkleGoddess</name>
    <dbReference type="NCBI Taxonomy" id="2283305"/>
    <lineage>
        <taxon>Viruses</taxon>
        <taxon>Duplodnaviria</taxon>
        <taxon>Heunggongvirae</taxon>
        <taxon>Uroviricota</taxon>
        <taxon>Caudoviricetes</taxon>
        <taxon>Stanwilliamsviridae</taxon>
        <taxon>Loccivirinae</taxon>
        <taxon>Gilsonvirus</taxon>
        <taxon>Gilsonvirus comrade</taxon>
    </lineage>
</organism>